<dbReference type="Proteomes" id="UP000024533">
    <property type="component" value="Unassembled WGS sequence"/>
</dbReference>
<proteinExistence type="predicted"/>
<organism evidence="7 8">
    <name type="scientific">Trichophyton interdigitale (strain MR816)</name>
    <dbReference type="NCBI Taxonomy" id="1215338"/>
    <lineage>
        <taxon>Eukaryota</taxon>
        <taxon>Fungi</taxon>
        <taxon>Dikarya</taxon>
        <taxon>Ascomycota</taxon>
        <taxon>Pezizomycotina</taxon>
        <taxon>Eurotiomycetes</taxon>
        <taxon>Eurotiomycetidae</taxon>
        <taxon>Onygenales</taxon>
        <taxon>Arthrodermataceae</taxon>
        <taxon>Trichophyton</taxon>
    </lineage>
</organism>
<evidence type="ECO:0000256" key="3">
    <source>
        <dbReference type="ARBA" id="ARBA00023163"/>
    </source>
</evidence>
<dbReference type="Pfam" id="PF00172">
    <property type="entry name" value="Zn_clus"/>
    <property type="match status" value="1"/>
</dbReference>
<gene>
    <name evidence="7" type="ORF">H109_00870</name>
</gene>
<evidence type="ECO:0000313" key="8">
    <source>
        <dbReference type="Proteomes" id="UP000024533"/>
    </source>
</evidence>
<accession>A0A059JHH8</accession>
<reference evidence="7 8" key="1">
    <citation type="submission" date="2014-02" db="EMBL/GenBank/DDBJ databases">
        <title>The Genome Sequence of Trichophyton interdigitale MR816.</title>
        <authorList>
            <consortium name="The Broad Institute Genomics Platform"/>
            <person name="Cuomo C.A."/>
            <person name="White T.C."/>
            <person name="Graser Y."/>
            <person name="Martinez-Rossi N."/>
            <person name="Heitman J."/>
            <person name="Young S.K."/>
            <person name="Zeng Q."/>
            <person name="Gargeya S."/>
            <person name="Abouelleil A."/>
            <person name="Alvarado L."/>
            <person name="Chapman S.B."/>
            <person name="Gainer-Dewar J."/>
            <person name="Goldberg J."/>
            <person name="Griggs A."/>
            <person name="Gujja S."/>
            <person name="Hansen M."/>
            <person name="Howarth C."/>
            <person name="Imamovic A."/>
            <person name="Larimer J."/>
            <person name="Martinez D."/>
            <person name="Murphy C."/>
            <person name="Pearson M.D."/>
            <person name="Persinoti G."/>
            <person name="Poon T."/>
            <person name="Priest M."/>
            <person name="Roberts A.D."/>
            <person name="Saif S."/>
            <person name="Shea T.D."/>
            <person name="Sykes S.N."/>
            <person name="Wortman J."/>
            <person name="Nusbaum C."/>
            <person name="Birren B."/>
        </authorList>
    </citation>
    <scope>NUCLEOTIDE SEQUENCE [LARGE SCALE GENOMIC DNA]</scope>
    <source>
        <strain evidence="7 8">MR816</strain>
    </source>
</reference>
<evidence type="ECO:0000313" key="7">
    <source>
        <dbReference type="EMBL" id="KDB27341.1"/>
    </source>
</evidence>
<keyword evidence="3" id="KW-0804">Transcription</keyword>
<dbReference type="SUPFAM" id="SSF57701">
    <property type="entry name" value="Zn2/Cys6 DNA-binding domain"/>
    <property type="match status" value="1"/>
</dbReference>
<feature type="domain" description="Zn(2)-C6 fungal-type" evidence="6">
    <location>
        <begin position="43"/>
        <end position="73"/>
    </location>
</feature>
<dbReference type="GO" id="GO:0008270">
    <property type="term" value="F:zinc ion binding"/>
    <property type="evidence" value="ECO:0007669"/>
    <property type="project" value="InterPro"/>
</dbReference>
<dbReference type="InterPro" id="IPR036864">
    <property type="entry name" value="Zn2-C6_fun-type_DNA-bd_sf"/>
</dbReference>
<keyword evidence="1" id="KW-0805">Transcription regulation</keyword>
<dbReference type="GO" id="GO:0001228">
    <property type="term" value="F:DNA-binding transcription activator activity, RNA polymerase II-specific"/>
    <property type="evidence" value="ECO:0007669"/>
    <property type="project" value="TreeGrafter"/>
</dbReference>
<keyword evidence="8" id="KW-1185">Reference proteome</keyword>
<dbReference type="PROSITE" id="PS50048">
    <property type="entry name" value="ZN2_CY6_FUNGAL_2"/>
    <property type="match status" value="1"/>
</dbReference>
<protein>
    <recommendedName>
        <fullName evidence="6">Zn(2)-C6 fungal-type domain-containing protein</fullName>
    </recommendedName>
</protein>
<dbReference type="AlphaFoldDB" id="A0A059JHH8"/>
<dbReference type="PANTHER" id="PTHR47784">
    <property type="entry name" value="STEROL UPTAKE CONTROL PROTEIN 2"/>
    <property type="match status" value="1"/>
</dbReference>
<dbReference type="CDD" id="cd00067">
    <property type="entry name" value="GAL4"/>
    <property type="match status" value="1"/>
</dbReference>
<keyword evidence="4" id="KW-0539">Nucleus</keyword>
<comment type="caution">
    <text evidence="7">The sequence shown here is derived from an EMBL/GenBank/DDBJ whole genome shotgun (WGS) entry which is preliminary data.</text>
</comment>
<dbReference type="SMART" id="SM00066">
    <property type="entry name" value="GAL4"/>
    <property type="match status" value="1"/>
</dbReference>
<evidence type="ECO:0000256" key="1">
    <source>
        <dbReference type="ARBA" id="ARBA00023015"/>
    </source>
</evidence>
<dbReference type="EMBL" id="AOKY01000070">
    <property type="protein sequence ID" value="KDB27341.1"/>
    <property type="molecule type" value="Genomic_DNA"/>
</dbReference>
<feature type="region of interest" description="Disordered" evidence="5">
    <location>
        <begin position="104"/>
        <end position="123"/>
    </location>
</feature>
<dbReference type="InterPro" id="IPR053157">
    <property type="entry name" value="Sterol_Uptake_Regulator"/>
</dbReference>
<evidence type="ECO:0000256" key="2">
    <source>
        <dbReference type="ARBA" id="ARBA00023125"/>
    </source>
</evidence>
<dbReference type="STRING" id="1215338.A0A059JHH8"/>
<evidence type="ECO:0000259" key="6">
    <source>
        <dbReference type="PROSITE" id="PS50048"/>
    </source>
</evidence>
<dbReference type="OMA" id="IHYLRFR"/>
<evidence type="ECO:0000256" key="4">
    <source>
        <dbReference type="ARBA" id="ARBA00023242"/>
    </source>
</evidence>
<dbReference type="PROSITE" id="PS00463">
    <property type="entry name" value="ZN2_CY6_FUNGAL_1"/>
    <property type="match status" value="1"/>
</dbReference>
<dbReference type="HOGENOM" id="CLU_024934_0_3_1"/>
<dbReference type="InterPro" id="IPR001138">
    <property type="entry name" value="Zn2Cys6_DnaBD"/>
</dbReference>
<dbReference type="Gene3D" id="4.10.240.10">
    <property type="entry name" value="Zn(2)-C6 fungal-type DNA-binding domain"/>
    <property type="match status" value="1"/>
</dbReference>
<dbReference type="PANTHER" id="PTHR47784:SF5">
    <property type="entry name" value="STEROL UPTAKE CONTROL PROTEIN 2"/>
    <property type="match status" value="1"/>
</dbReference>
<evidence type="ECO:0000256" key="5">
    <source>
        <dbReference type="SAM" id="MobiDB-lite"/>
    </source>
</evidence>
<keyword evidence="2" id="KW-0238">DNA-binding</keyword>
<name>A0A059JHH8_TRIIM</name>
<dbReference type="GO" id="GO:0003677">
    <property type="term" value="F:DNA binding"/>
    <property type="evidence" value="ECO:0007669"/>
    <property type="project" value="UniProtKB-KW"/>
</dbReference>
<dbReference type="OrthoDB" id="4937900at2759"/>
<sequence>MPRYVSRTTEGNINSDGYLNRRIPMTKNIIERRDVCRRRSRNACLQCKKRKVKCDEQAPCCHNCRYRQTECSFQTFTMKYPTSIGMRTLKPSQRTLRPFPATAELSMSEAKQQNSSIPLDPAYHQGTNPLRTASDYSGTTDYAPKLDLITYSSNVPRSLSCASHLLPEEHELLHHYATTVFESLADYEVYRPIWQVVVPREMQSVSFLKHGILAISALHIHYLRFRATKQKGLSPEELAHKELAQKHYQAAVMEFGSLFPEDLSNTNAAFAFSHLTIFFAFGSAQLSSYGAPVSDAIDDLLGLFALTRKAMAFLRIRWELLVKGDMGILLQRGPEITSRKYLPTDAVTALELLEELCNECISSNREIPGSFNESGHDIKAAYRRAIEQLWDCFVMLETKRKDWGMALRFPMIFPDSLFPCFRAHEPLAMVILAYYCALLRRAPVRWWADGWSTQVIQKIFYILPQDWRYAVSWPMSAAGILSSELQLRE</sequence>